<gene>
    <name evidence="1" type="ORF">KHP33_006700</name>
</gene>
<dbReference type="EMBL" id="JAHBMK020000001">
    <property type="protein sequence ID" value="MDO8224537.1"/>
    <property type="molecule type" value="Genomic_DNA"/>
</dbReference>
<protein>
    <submittedName>
        <fullName evidence="1">Uncharacterized protein</fullName>
    </submittedName>
</protein>
<reference evidence="1" key="1">
    <citation type="submission" date="2023-07" db="EMBL/GenBank/DDBJ databases">
        <title>Biological control against Fusarium languescens, the causal agent of wilt in Jalapeno peppers, by a novel bacterial subspecies: Bacillus cabrialesii subsp. tritici TSO2.</title>
        <authorList>
            <person name="Montoya-Martinez A.C."/>
            <person name="Figueroa-Brambila K.M."/>
            <person name="Escalante-Beltran A."/>
            <person name="Lopez-Montoya N.D."/>
            <person name="Valenzuela-Ruiz V."/>
            <person name="Parra-Cota F.I."/>
            <person name="Estrada Alvarado M.I."/>
            <person name="De Los Santos Villalobos S."/>
        </authorList>
    </citation>
    <scope>NUCLEOTIDE SEQUENCE</scope>
    <source>
        <strain evidence="1">TSO2</strain>
    </source>
</reference>
<evidence type="ECO:0000313" key="1">
    <source>
        <dbReference type="EMBL" id="MDO8224537.1"/>
    </source>
</evidence>
<keyword evidence="2" id="KW-1185">Reference proteome</keyword>
<name>A0ABT9DIL5_9BACI</name>
<sequence length="54" mass="6612">MTEKELIQKYNLKNCIVTYSNEPNLELMAKAFLDYQRKLYLERREVKKEDKNNN</sequence>
<comment type="caution">
    <text evidence="1">The sequence shown here is derived from an EMBL/GenBank/DDBJ whole genome shotgun (WGS) entry which is preliminary data.</text>
</comment>
<proteinExistence type="predicted"/>
<dbReference type="Proteomes" id="UP001177121">
    <property type="component" value="Unassembled WGS sequence"/>
</dbReference>
<organism evidence="1 2">
    <name type="scientific">Bacillus cabrialesii subsp. tritici</name>
    <dbReference type="NCBI Taxonomy" id="2944916"/>
    <lineage>
        <taxon>Bacteria</taxon>
        <taxon>Bacillati</taxon>
        <taxon>Bacillota</taxon>
        <taxon>Bacilli</taxon>
        <taxon>Bacillales</taxon>
        <taxon>Bacillaceae</taxon>
        <taxon>Bacillus</taxon>
        <taxon>Bacillus cabrialesii</taxon>
    </lineage>
</organism>
<accession>A0ABT9DIL5</accession>
<evidence type="ECO:0000313" key="2">
    <source>
        <dbReference type="Proteomes" id="UP001177121"/>
    </source>
</evidence>
<dbReference type="RefSeq" id="WP_162985483.1">
    <property type="nucleotide sequence ID" value="NZ_JAHBMK020000001.1"/>
</dbReference>